<gene>
    <name evidence="1" type="ORF">H7U22_17235</name>
</gene>
<accession>A0ABR7KVN7</accession>
<dbReference type="SUPFAM" id="SSF53756">
    <property type="entry name" value="UDP-Glycosyltransferase/glycogen phosphorylase"/>
    <property type="match status" value="1"/>
</dbReference>
<dbReference type="Proteomes" id="UP000652755">
    <property type="component" value="Unassembled WGS sequence"/>
</dbReference>
<protein>
    <submittedName>
        <fullName evidence="1">Glycosyltransferase</fullName>
    </submittedName>
</protein>
<dbReference type="Gene3D" id="3.40.50.2000">
    <property type="entry name" value="Glycogen Phosphorylase B"/>
    <property type="match status" value="2"/>
</dbReference>
<comment type="caution">
    <text evidence="1">The sequence shown here is derived from an EMBL/GenBank/DDBJ whole genome shotgun (WGS) entry which is preliminary data.</text>
</comment>
<keyword evidence="2" id="KW-1185">Reference proteome</keyword>
<organism evidence="1 2">
    <name type="scientific">Pedobacter fastidiosus</name>
    <dbReference type="NCBI Taxonomy" id="2765361"/>
    <lineage>
        <taxon>Bacteria</taxon>
        <taxon>Pseudomonadati</taxon>
        <taxon>Bacteroidota</taxon>
        <taxon>Sphingobacteriia</taxon>
        <taxon>Sphingobacteriales</taxon>
        <taxon>Sphingobacteriaceae</taxon>
        <taxon>Pedobacter</taxon>
    </lineage>
</organism>
<dbReference type="EMBL" id="JACRYL010000017">
    <property type="protein sequence ID" value="MBC6112169.1"/>
    <property type="molecule type" value="Genomic_DNA"/>
</dbReference>
<evidence type="ECO:0000313" key="1">
    <source>
        <dbReference type="EMBL" id="MBC6112169.1"/>
    </source>
</evidence>
<name>A0ABR7KVN7_9SPHI</name>
<evidence type="ECO:0000313" key="2">
    <source>
        <dbReference type="Proteomes" id="UP000652755"/>
    </source>
</evidence>
<reference evidence="1 2" key="1">
    <citation type="submission" date="2020-08" db="EMBL/GenBank/DDBJ databases">
        <authorList>
            <person name="Sun Q."/>
            <person name="Inoue M."/>
        </authorList>
    </citation>
    <scope>NUCLEOTIDE SEQUENCE [LARGE SCALE GENOMIC DNA]</scope>
    <source>
        <strain evidence="1 2">CCM 8938</strain>
    </source>
</reference>
<sequence length="391" mass="45877">MNTQLDNPKKLLFVHDRLPAEGISGMIVFLRHFLRLQNWEIHILIPENASNIEVINGYPKNFFVHTFKLRRRLWPPFREHNSFLVNVRLFLLEKAFRKIVNRIKPDVTISVLYHYYSVVMANLCNRIKIPFVLFLHDRWDDKTKKLKAQQSRLYYGEKTIKKSDYIFSVTDNLVKLYLQDLNANYEVLPPIPEGYTTPIPLKKKDTLLYAGSVDQHHVRLFDQILPVLKANNYTLVVLTNELEKLDDLKNKHQNLDLKKSLPTNREALAFIASNASAILVNYGISEAENPDSLYSFPSKFIEYIHLEIPIITLTPENSPFYKFLKENKWPLILEGPIVENMSIQLGLIKDKLALDNFENIQKELVDNQYNPFQIQKRFELVLEQLLEQKTN</sequence>
<proteinExistence type="predicted"/>